<dbReference type="RefSeq" id="WP_012370244.1">
    <property type="nucleotide sequence ID" value="NC_010556.1"/>
</dbReference>
<dbReference type="AlphaFoldDB" id="B1YFE7"/>
<sequence>MKHMPMINRLLFAVLLIYGGYLTLFDGPSPYSIILMLVGISQLAVDLVFPAAETYDERQEKIKMKSGQLSYVLSIVYVFIVLTLVQWKVVDDIMTALLCVLFIQVMTFPVTLFIYNRRS</sequence>
<evidence type="ECO:0000313" key="3">
    <source>
        <dbReference type="Proteomes" id="UP000001681"/>
    </source>
</evidence>
<keyword evidence="1" id="KW-1133">Transmembrane helix</keyword>
<feature type="transmembrane region" description="Helical" evidence="1">
    <location>
        <begin position="31"/>
        <end position="49"/>
    </location>
</feature>
<organism evidence="2 3">
    <name type="scientific">Exiguobacterium sibiricum (strain DSM 17290 / CCUG 55495 / CIP 109462 / JCM 13490 / 255-15)</name>
    <dbReference type="NCBI Taxonomy" id="262543"/>
    <lineage>
        <taxon>Bacteria</taxon>
        <taxon>Bacillati</taxon>
        <taxon>Bacillota</taxon>
        <taxon>Bacilli</taxon>
        <taxon>Bacillales</taxon>
        <taxon>Bacillales Family XII. Incertae Sedis</taxon>
        <taxon>Exiguobacterium</taxon>
    </lineage>
</organism>
<feature type="transmembrane region" description="Helical" evidence="1">
    <location>
        <begin position="93"/>
        <end position="115"/>
    </location>
</feature>
<evidence type="ECO:0000256" key="1">
    <source>
        <dbReference type="SAM" id="Phobius"/>
    </source>
</evidence>
<feature type="transmembrane region" description="Helical" evidence="1">
    <location>
        <begin position="69"/>
        <end position="87"/>
    </location>
</feature>
<dbReference type="Proteomes" id="UP000001681">
    <property type="component" value="Chromosome"/>
</dbReference>
<name>B1YFE7_EXIS2</name>
<feature type="transmembrane region" description="Helical" evidence="1">
    <location>
        <begin position="7"/>
        <end position="25"/>
    </location>
</feature>
<protein>
    <submittedName>
        <fullName evidence="2">Uncharacterized protein</fullName>
    </submittedName>
</protein>
<keyword evidence="1" id="KW-0472">Membrane</keyword>
<dbReference type="HOGENOM" id="CLU_168168_0_0_9"/>
<reference evidence="2 3" key="1">
    <citation type="journal article" date="2006" name="Extremophiles">
        <title>Characterization of Exiguobacterium isolates from the Siberian permafrost. Description of Exiguobacterium sibiricum sp. nov.</title>
        <authorList>
            <person name="Rodrigues D.F."/>
            <person name="Goris J."/>
            <person name="Vishnivetskaya T."/>
            <person name="Gilichinsky D."/>
            <person name="Thomashow M.F."/>
            <person name="Tiedje J.M."/>
        </authorList>
    </citation>
    <scope>NUCLEOTIDE SEQUENCE [LARGE SCALE GENOMIC DNA]</scope>
    <source>
        <strain evidence="3">DSM 17290 / CIP 109462 / JCM 13490 / 255-15</strain>
    </source>
</reference>
<reference evidence="3" key="3">
    <citation type="submission" date="2008-04" db="EMBL/GenBank/DDBJ databases">
        <title>Complete sequence of chromosome of Exiguobacterium sibiricum 255-15.</title>
        <authorList>
            <consortium name="US DOE Joint Genome Institute"/>
            <person name="Copeland A."/>
            <person name="Lucas S."/>
            <person name="Lapidus A."/>
            <person name="Glavina del Rio T."/>
            <person name="Dalin E."/>
            <person name="Tice H."/>
            <person name="Bruce D."/>
            <person name="Goodwin L."/>
            <person name="Pitluck S."/>
            <person name="Kiss H."/>
            <person name="Chertkov O."/>
            <person name="Monk C."/>
            <person name="Brettin T."/>
            <person name="Detter J.C."/>
            <person name="Han C."/>
            <person name="Kuske C.R."/>
            <person name="Schmutz J."/>
            <person name="Larimer F."/>
            <person name="Land M."/>
            <person name="Hauser L."/>
            <person name="Kyrpides N."/>
            <person name="Mikhailova N."/>
            <person name="Vishnivetskaya T."/>
            <person name="Rodrigues D.F."/>
            <person name="Gilichinsky D."/>
            <person name="Tiedje J."/>
            <person name="Richardson P."/>
        </authorList>
    </citation>
    <scope>NUCLEOTIDE SEQUENCE [LARGE SCALE GENOMIC DNA]</scope>
    <source>
        <strain evidence="3">DSM 17290 / CIP 109462 / JCM 13490 / 255-15</strain>
    </source>
</reference>
<keyword evidence="3" id="KW-1185">Reference proteome</keyword>
<dbReference type="KEGG" id="esi:Exig_1351"/>
<accession>B1YFE7</accession>
<evidence type="ECO:0000313" key="2">
    <source>
        <dbReference type="EMBL" id="ACB60823.1"/>
    </source>
</evidence>
<proteinExistence type="predicted"/>
<dbReference type="EMBL" id="CP001022">
    <property type="protein sequence ID" value="ACB60823.1"/>
    <property type="molecule type" value="Genomic_DNA"/>
</dbReference>
<gene>
    <name evidence="2" type="ordered locus">Exig_1351</name>
</gene>
<keyword evidence="1" id="KW-0812">Transmembrane</keyword>
<reference evidence="2 3" key="2">
    <citation type="journal article" date="2008" name="BMC Genomics">
        <title>Architecture of thermal adaptation in an Exiguobacterium sibiricum strain isolated from 3 million year old permafrost: a genome and transcriptome approach.</title>
        <authorList>
            <person name="Rodrigues D.F."/>
            <person name="Ivanova N."/>
            <person name="He Z."/>
            <person name="Huebner M."/>
            <person name="Zhou J."/>
            <person name="Tiedje J.M."/>
        </authorList>
    </citation>
    <scope>NUCLEOTIDE SEQUENCE [LARGE SCALE GENOMIC DNA]</scope>
    <source>
        <strain evidence="3">DSM 17290 / CIP 109462 / JCM 13490 / 255-15</strain>
    </source>
</reference>
<dbReference type="STRING" id="262543.Exig_1351"/>